<sequence>MERDKMGNRRLHATLIVSTVVSMDCGMSQTVYHVTMEQRFIANRRRTFIRRARQGMVLTRKLVKAPT</sequence>
<evidence type="ECO:0000313" key="1">
    <source>
        <dbReference type="EMBL" id="KAH3734469.1"/>
    </source>
</evidence>
<accession>A0A9D4HVM2</accession>
<organism evidence="1 2">
    <name type="scientific">Dreissena polymorpha</name>
    <name type="common">Zebra mussel</name>
    <name type="synonym">Mytilus polymorpha</name>
    <dbReference type="NCBI Taxonomy" id="45954"/>
    <lineage>
        <taxon>Eukaryota</taxon>
        <taxon>Metazoa</taxon>
        <taxon>Spiralia</taxon>
        <taxon>Lophotrochozoa</taxon>
        <taxon>Mollusca</taxon>
        <taxon>Bivalvia</taxon>
        <taxon>Autobranchia</taxon>
        <taxon>Heteroconchia</taxon>
        <taxon>Euheterodonta</taxon>
        <taxon>Imparidentia</taxon>
        <taxon>Neoheterodontei</taxon>
        <taxon>Myida</taxon>
        <taxon>Dreissenoidea</taxon>
        <taxon>Dreissenidae</taxon>
        <taxon>Dreissena</taxon>
    </lineage>
</organism>
<reference evidence="1" key="2">
    <citation type="submission" date="2020-11" db="EMBL/GenBank/DDBJ databases">
        <authorList>
            <person name="McCartney M.A."/>
            <person name="Auch B."/>
            <person name="Kono T."/>
            <person name="Mallez S."/>
            <person name="Becker A."/>
            <person name="Gohl D.M."/>
            <person name="Silverstein K.A.T."/>
            <person name="Koren S."/>
            <person name="Bechman K.B."/>
            <person name="Herman A."/>
            <person name="Abrahante J.E."/>
            <person name="Garbe J."/>
        </authorList>
    </citation>
    <scope>NUCLEOTIDE SEQUENCE</scope>
    <source>
        <strain evidence="1">Duluth1</strain>
        <tissue evidence="1">Whole animal</tissue>
    </source>
</reference>
<dbReference type="Proteomes" id="UP000828390">
    <property type="component" value="Unassembled WGS sequence"/>
</dbReference>
<keyword evidence="2" id="KW-1185">Reference proteome</keyword>
<proteinExistence type="predicted"/>
<reference evidence="1" key="1">
    <citation type="journal article" date="2019" name="bioRxiv">
        <title>The Genome of the Zebra Mussel, Dreissena polymorpha: A Resource for Invasive Species Research.</title>
        <authorList>
            <person name="McCartney M.A."/>
            <person name="Auch B."/>
            <person name="Kono T."/>
            <person name="Mallez S."/>
            <person name="Zhang Y."/>
            <person name="Obille A."/>
            <person name="Becker A."/>
            <person name="Abrahante J.E."/>
            <person name="Garbe J."/>
            <person name="Badalamenti J.P."/>
            <person name="Herman A."/>
            <person name="Mangelson H."/>
            <person name="Liachko I."/>
            <person name="Sullivan S."/>
            <person name="Sone E.D."/>
            <person name="Koren S."/>
            <person name="Silverstein K.A.T."/>
            <person name="Beckman K.B."/>
            <person name="Gohl D.M."/>
        </authorList>
    </citation>
    <scope>NUCLEOTIDE SEQUENCE</scope>
    <source>
        <strain evidence="1">Duluth1</strain>
        <tissue evidence="1">Whole animal</tissue>
    </source>
</reference>
<name>A0A9D4HVM2_DREPO</name>
<dbReference type="AlphaFoldDB" id="A0A9D4HVM2"/>
<comment type="caution">
    <text evidence="1">The sequence shown here is derived from an EMBL/GenBank/DDBJ whole genome shotgun (WGS) entry which is preliminary data.</text>
</comment>
<gene>
    <name evidence="1" type="ORF">DPMN_040908</name>
</gene>
<dbReference type="EMBL" id="JAIWYP010000011">
    <property type="protein sequence ID" value="KAH3734469.1"/>
    <property type="molecule type" value="Genomic_DNA"/>
</dbReference>
<evidence type="ECO:0000313" key="2">
    <source>
        <dbReference type="Proteomes" id="UP000828390"/>
    </source>
</evidence>
<protein>
    <submittedName>
        <fullName evidence="1">Uncharacterized protein</fullName>
    </submittedName>
</protein>